<dbReference type="RefSeq" id="WP_167950406.1">
    <property type="nucleotide sequence ID" value="NZ_BAAAPQ010000013.1"/>
</dbReference>
<keyword evidence="1" id="KW-0472">Membrane</keyword>
<keyword evidence="4" id="KW-1185">Reference proteome</keyword>
<keyword evidence="1" id="KW-0812">Transmembrane</keyword>
<dbReference type="EMBL" id="JAATJN010000001">
    <property type="protein sequence ID" value="NJC56544.1"/>
    <property type="molecule type" value="Genomic_DNA"/>
</dbReference>
<reference evidence="3 4" key="1">
    <citation type="submission" date="2020-03" db="EMBL/GenBank/DDBJ databases">
        <title>Sequencing the genomes of 1000 actinobacteria strains.</title>
        <authorList>
            <person name="Klenk H.-P."/>
        </authorList>
    </citation>
    <scope>NUCLEOTIDE SEQUENCE [LARGE SCALE GENOMIC DNA]</scope>
    <source>
        <strain evidence="3 4">DSM 18964</strain>
    </source>
</reference>
<sequence length="121" mass="12812">MHTRQLPSSGNRASGHPTYGGPVTYIYQPVAPTNTLAIVGMVLSLTGAITSFIPAGIAGIIMGHISRRQIRRQGERGDAMALTALWVGYLGTGFWLLVWAVYVGFVILMIIAGIAVEEAAG</sequence>
<feature type="transmembrane region" description="Helical" evidence="1">
    <location>
        <begin position="83"/>
        <end position="116"/>
    </location>
</feature>
<evidence type="ECO:0000313" key="4">
    <source>
        <dbReference type="Proteomes" id="UP000576792"/>
    </source>
</evidence>
<feature type="transmembrane region" description="Helical" evidence="1">
    <location>
        <begin position="36"/>
        <end position="62"/>
    </location>
</feature>
<evidence type="ECO:0000313" key="3">
    <source>
        <dbReference type="EMBL" id="NJC56544.1"/>
    </source>
</evidence>
<comment type="caution">
    <text evidence="3">The sequence shown here is derived from an EMBL/GenBank/DDBJ whole genome shotgun (WGS) entry which is preliminary data.</text>
</comment>
<dbReference type="InterPro" id="IPR025241">
    <property type="entry name" value="DUF4190"/>
</dbReference>
<dbReference type="Pfam" id="PF13828">
    <property type="entry name" value="DUF4190"/>
    <property type="match status" value="1"/>
</dbReference>
<organism evidence="3 4">
    <name type="scientific">Brevibacterium marinum</name>
    <dbReference type="NCBI Taxonomy" id="418643"/>
    <lineage>
        <taxon>Bacteria</taxon>
        <taxon>Bacillati</taxon>
        <taxon>Actinomycetota</taxon>
        <taxon>Actinomycetes</taxon>
        <taxon>Micrococcales</taxon>
        <taxon>Brevibacteriaceae</taxon>
        <taxon>Brevibacterium</taxon>
    </lineage>
</organism>
<protein>
    <submittedName>
        <fullName evidence="3">Putative membrane protein</fullName>
    </submittedName>
</protein>
<accession>A0A846RRB2</accession>
<dbReference type="AlphaFoldDB" id="A0A846RRB2"/>
<keyword evidence="1" id="KW-1133">Transmembrane helix</keyword>
<evidence type="ECO:0000259" key="2">
    <source>
        <dbReference type="Pfam" id="PF13828"/>
    </source>
</evidence>
<feature type="domain" description="DUF4190" evidence="2">
    <location>
        <begin position="36"/>
        <end position="97"/>
    </location>
</feature>
<gene>
    <name evidence="3" type="ORF">BKA07_001579</name>
</gene>
<evidence type="ECO:0000256" key="1">
    <source>
        <dbReference type="SAM" id="Phobius"/>
    </source>
</evidence>
<name>A0A846RRB2_9MICO</name>
<dbReference type="Proteomes" id="UP000576792">
    <property type="component" value="Unassembled WGS sequence"/>
</dbReference>
<proteinExistence type="predicted"/>